<feature type="region of interest" description="Disordered" evidence="1">
    <location>
        <begin position="175"/>
        <end position="198"/>
    </location>
</feature>
<evidence type="ECO:0000313" key="3">
    <source>
        <dbReference type="EMBL" id="WVZ88238.1"/>
    </source>
</evidence>
<name>A0AAQ3UBK6_PASNO</name>
<feature type="non-terminal residue" evidence="3">
    <location>
        <position position="1"/>
    </location>
</feature>
<dbReference type="EMBL" id="CP144752">
    <property type="protein sequence ID" value="WVZ88238.1"/>
    <property type="molecule type" value="Genomic_DNA"/>
</dbReference>
<feature type="compositionally biased region" description="Low complexity" evidence="1">
    <location>
        <begin position="90"/>
        <end position="101"/>
    </location>
</feature>
<keyword evidence="2" id="KW-0812">Transmembrane</keyword>
<dbReference type="AlphaFoldDB" id="A0AAQ3UBK6"/>
<feature type="transmembrane region" description="Helical" evidence="2">
    <location>
        <begin position="205"/>
        <end position="223"/>
    </location>
</feature>
<keyword evidence="4" id="KW-1185">Reference proteome</keyword>
<reference evidence="3 4" key="1">
    <citation type="submission" date="2024-02" db="EMBL/GenBank/DDBJ databases">
        <title>High-quality chromosome-scale genome assembly of Pensacola bahiagrass (Paspalum notatum Flugge var. saurae).</title>
        <authorList>
            <person name="Vega J.M."/>
            <person name="Podio M."/>
            <person name="Orjuela J."/>
            <person name="Siena L.A."/>
            <person name="Pessino S.C."/>
            <person name="Combes M.C."/>
            <person name="Mariac C."/>
            <person name="Albertini E."/>
            <person name="Pupilli F."/>
            <person name="Ortiz J.P.A."/>
            <person name="Leblanc O."/>
        </authorList>
    </citation>
    <scope>NUCLEOTIDE SEQUENCE [LARGE SCALE GENOMIC DNA]</scope>
    <source>
        <strain evidence="3">R1</strain>
        <tissue evidence="3">Leaf</tissue>
    </source>
</reference>
<feature type="compositionally biased region" description="Basic and acidic residues" evidence="1">
    <location>
        <begin position="102"/>
        <end position="119"/>
    </location>
</feature>
<evidence type="ECO:0000256" key="1">
    <source>
        <dbReference type="SAM" id="MobiDB-lite"/>
    </source>
</evidence>
<protein>
    <submittedName>
        <fullName evidence="3">Uncharacterized protein</fullName>
    </submittedName>
</protein>
<gene>
    <name evidence="3" type="ORF">U9M48_034781</name>
</gene>
<keyword evidence="2" id="KW-1133">Transmembrane helix</keyword>
<proteinExistence type="predicted"/>
<feature type="region of interest" description="Disordered" evidence="1">
    <location>
        <begin position="151"/>
        <end position="170"/>
    </location>
</feature>
<feature type="compositionally biased region" description="Low complexity" evidence="1">
    <location>
        <begin position="66"/>
        <end position="77"/>
    </location>
</feature>
<feature type="compositionally biased region" description="Low complexity" evidence="1">
    <location>
        <begin position="153"/>
        <end position="170"/>
    </location>
</feature>
<evidence type="ECO:0000256" key="2">
    <source>
        <dbReference type="SAM" id="Phobius"/>
    </source>
</evidence>
<keyword evidence="2" id="KW-0472">Membrane</keyword>
<feature type="region of interest" description="Disordered" evidence="1">
    <location>
        <begin position="40"/>
        <end position="132"/>
    </location>
</feature>
<accession>A0AAQ3UBK6</accession>
<organism evidence="3 4">
    <name type="scientific">Paspalum notatum var. saurae</name>
    <dbReference type="NCBI Taxonomy" id="547442"/>
    <lineage>
        <taxon>Eukaryota</taxon>
        <taxon>Viridiplantae</taxon>
        <taxon>Streptophyta</taxon>
        <taxon>Embryophyta</taxon>
        <taxon>Tracheophyta</taxon>
        <taxon>Spermatophyta</taxon>
        <taxon>Magnoliopsida</taxon>
        <taxon>Liliopsida</taxon>
        <taxon>Poales</taxon>
        <taxon>Poaceae</taxon>
        <taxon>PACMAD clade</taxon>
        <taxon>Panicoideae</taxon>
        <taxon>Andropogonodae</taxon>
        <taxon>Paspaleae</taxon>
        <taxon>Paspalinae</taxon>
        <taxon>Paspalum</taxon>
    </lineage>
</organism>
<dbReference type="Proteomes" id="UP001341281">
    <property type="component" value="Chromosome 08"/>
</dbReference>
<sequence length="228" mass="23193">PTHPSPEFARSLAPPPPPPRPAAWSLPTSLCAAPAATLLNVTGPDTTAGCRPSQVPSSPFLRRRPGSSASPAASVSPLQGREEGEQESTAAPRGGRAAAGARETRVAAPRRQEGLREVDSPGPDPPPSFSTASGRICGGCLFVAGQSEGDGMAFSRTPSTSAASAPPALPRFAAARISDRAPTPAAEQQIPKPARAAAGSQDKQLLLAIAITGIAVLIGSMLYQRKGQ</sequence>
<evidence type="ECO:0000313" key="4">
    <source>
        <dbReference type="Proteomes" id="UP001341281"/>
    </source>
</evidence>
<feature type="region of interest" description="Disordered" evidence="1">
    <location>
        <begin position="1"/>
        <end position="26"/>
    </location>
</feature>